<feature type="repeat" description="TPR" evidence="4">
    <location>
        <begin position="635"/>
        <end position="668"/>
    </location>
</feature>
<evidence type="ECO:0000256" key="1">
    <source>
        <dbReference type="ARBA" id="ARBA00022737"/>
    </source>
</evidence>
<evidence type="ECO:0000313" key="6">
    <source>
        <dbReference type="RefSeq" id="XP_006824716.1"/>
    </source>
</evidence>
<dbReference type="Pfam" id="PF13181">
    <property type="entry name" value="TPR_8"/>
    <property type="match status" value="1"/>
</dbReference>
<evidence type="ECO:0000313" key="5">
    <source>
        <dbReference type="Proteomes" id="UP000694865"/>
    </source>
</evidence>
<dbReference type="Gene3D" id="1.25.40.10">
    <property type="entry name" value="Tetratricopeptide repeat domain"/>
    <property type="match status" value="5"/>
</dbReference>
<name>A0ABM0MXH5_SACKO</name>
<accession>A0ABM0MXH5</accession>
<dbReference type="RefSeq" id="XP_006824716.1">
    <property type="nucleotide sequence ID" value="XM_006824653.1"/>
</dbReference>
<reference evidence="6" key="1">
    <citation type="submission" date="2025-08" db="UniProtKB">
        <authorList>
            <consortium name="RefSeq"/>
        </authorList>
    </citation>
    <scope>IDENTIFICATION</scope>
    <source>
        <tissue evidence="6">Testes</tissue>
    </source>
</reference>
<dbReference type="PANTHER" id="PTHR10271">
    <property type="entry name" value="INTERFERON-INDUCED PROTEIN WITH TETRATRICOPEPTIDE REPEATS"/>
    <property type="match status" value="1"/>
</dbReference>
<keyword evidence="1" id="KW-0677">Repeat</keyword>
<dbReference type="InterPro" id="IPR011990">
    <property type="entry name" value="TPR-like_helical_dom_sf"/>
</dbReference>
<evidence type="ECO:0000256" key="3">
    <source>
        <dbReference type="ARBA" id="ARBA00038336"/>
    </source>
</evidence>
<sequence>MTTSSDNMKEQLQRLPCHFTWNLEDKCKSEFPKYMRYIDQHLLSNPNEMRVPAKALKSFLYMSDLEGNSTKYKKQSLKWIDEALRDNKMTTSSDNMKEQLQRLPCHFTWNLEDKCKSEFPKYMRYIDQHLQFNPNEMRVPAKALKSFLYMSDLEGNSTKYKKQSLKWIDEALRDNKLEIGNNDWAIGDKEEEDSLIRILQLKPDHGLARVYLARLQITKGSQDDAIRNVEIAVELDGNNSILLQRAGQAYRIMHKFDEAIKLLKKAIKFDPNSSIAHHQLGIIYKQMYYTGKNTDQDLSAKSIQHLKKALESDPGNFAAKIDLAKVSIHSGVPPEEVKKIFIELLECDDSIDRANAHCNYGKFPYHQGEKQSAAEQYKLAMNVKPGSWGAIESAKLLKLGECGCLQSHHIHKYMRYIDQHLISNPNEMRVPAKALKSFLYMSDLEGNSTKYKKQSLKWIDEALRDNKLEIGNNDWAIGDKVVLLADKAWISYLCGNLQDVQRLISEIDELQIQLTEKGYACRLAHEAFALQWFSRTHINNAIQCYKQALSMFPDNVDWLFGYARAIGKIAHEITDKKKRSACLQEEEEFLKRILRLKPDHVFARVYLARLQITKGEESQAILNIEKALELDGNNFILLQRAGQAYRIMQKFDKAIKLIKRAIKFDPNSSFAHHQLGIIYKQMYYTGKMTDQELSAKSIQHLKKALESDPGNVSAKIDLAKVSVHAGVPPEEVKNIFIELLECDDSIDRANAHCNYGKFLYHQGEKQSAAEQYKLAMNVKPGSWGAIESAKLLKLGEYA</sequence>
<evidence type="ECO:0000256" key="2">
    <source>
        <dbReference type="ARBA" id="ARBA00022803"/>
    </source>
</evidence>
<feature type="repeat" description="TPR" evidence="4">
    <location>
        <begin position="240"/>
        <end position="273"/>
    </location>
</feature>
<dbReference type="PANTHER" id="PTHR10271:SF0">
    <property type="entry name" value="INTERFERON-INDUCED PROTEIN WITH TETRATRICOPEPTIDE REPEATS 5"/>
    <property type="match status" value="1"/>
</dbReference>
<dbReference type="InterPro" id="IPR019734">
    <property type="entry name" value="TPR_rpt"/>
</dbReference>
<dbReference type="SUPFAM" id="SSF48452">
    <property type="entry name" value="TPR-like"/>
    <property type="match status" value="2"/>
</dbReference>
<proteinExistence type="inferred from homology"/>
<feature type="repeat" description="TPR" evidence="4">
    <location>
        <begin position="749"/>
        <end position="782"/>
    </location>
</feature>
<dbReference type="Pfam" id="PF13414">
    <property type="entry name" value="TPR_11"/>
    <property type="match status" value="1"/>
</dbReference>
<dbReference type="PROSITE" id="PS50005">
    <property type="entry name" value="TPR"/>
    <property type="match status" value="3"/>
</dbReference>
<protein>
    <submittedName>
        <fullName evidence="6">Uncharacterized protein LOC102809898</fullName>
    </submittedName>
</protein>
<dbReference type="SMART" id="SM00028">
    <property type="entry name" value="TPR"/>
    <property type="match status" value="9"/>
</dbReference>
<gene>
    <name evidence="6" type="primary">LOC102809898</name>
</gene>
<organism evidence="5 6">
    <name type="scientific">Saccoglossus kowalevskii</name>
    <name type="common">Acorn worm</name>
    <dbReference type="NCBI Taxonomy" id="10224"/>
    <lineage>
        <taxon>Eukaryota</taxon>
        <taxon>Metazoa</taxon>
        <taxon>Hemichordata</taxon>
        <taxon>Enteropneusta</taxon>
        <taxon>Harrimaniidae</taxon>
        <taxon>Saccoglossus</taxon>
    </lineage>
</organism>
<dbReference type="Proteomes" id="UP000694865">
    <property type="component" value="Unplaced"/>
</dbReference>
<keyword evidence="5" id="KW-1185">Reference proteome</keyword>
<evidence type="ECO:0000256" key="4">
    <source>
        <dbReference type="PROSITE-ProRule" id="PRU00339"/>
    </source>
</evidence>
<comment type="similarity">
    <text evidence="3">Belongs to the IFIT family.</text>
</comment>
<keyword evidence="2 4" id="KW-0802">TPR repeat</keyword>
<dbReference type="GeneID" id="102809898"/>